<gene>
    <name evidence="1" type="ORF">E2C01_051039</name>
</gene>
<name>A0A5B7GIH4_PORTR</name>
<evidence type="ECO:0000313" key="1">
    <source>
        <dbReference type="EMBL" id="MPC57067.1"/>
    </source>
</evidence>
<proteinExistence type="predicted"/>
<protein>
    <submittedName>
        <fullName evidence="1">Uncharacterized protein</fullName>
    </submittedName>
</protein>
<dbReference type="Proteomes" id="UP000324222">
    <property type="component" value="Unassembled WGS sequence"/>
</dbReference>
<evidence type="ECO:0000313" key="2">
    <source>
        <dbReference type="Proteomes" id="UP000324222"/>
    </source>
</evidence>
<sequence length="158" mass="17815">MLPAFSRMLIDCHAGSASSTKCSDTEQQQEDKYGVCLQTTKPVHEGRWVAHPCSQCDSSPICPTPRFTPLTSSHIRRENEKKATSRRVKEESRGCEMQGRQRAFHGIATDVVSPGDARLRRAVSNLLTCFLINTQPNNLKSPVLRQMHLLRRMSLPRL</sequence>
<reference evidence="1 2" key="1">
    <citation type="submission" date="2019-05" db="EMBL/GenBank/DDBJ databases">
        <title>Another draft genome of Portunus trituberculatus and its Hox gene families provides insights of decapod evolution.</title>
        <authorList>
            <person name="Jeong J.-H."/>
            <person name="Song I."/>
            <person name="Kim S."/>
            <person name="Choi T."/>
            <person name="Kim D."/>
            <person name="Ryu S."/>
            <person name="Kim W."/>
        </authorList>
    </citation>
    <scope>NUCLEOTIDE SEQUENCE [LARGE SCALE GENOMIC DNA]</scope>
    <source>
        <tissue evidence="1">Muscle</tissue>
    </source>
</reference>
<accession>A0A5B7GIH4</accession>
<keyword evidence="2" id="KW-1185">Reference proteome</keyword>
<dbReference type="AlphaFoldDB" id="A0A5B7GIH4"/>
<organism evidence="1 2">
    <name type="scientific">Portunus trituberculatus</name>
    <name type="common">Swimming crab</name>
    <name type="synonym">Neptunus trituberculatus</name>
    <dbReference type="NCBI Taxonomy" id="210409"/>
    <lineage>
        <taxon>Eukaryota</taxon>
        <taxon>Metazoa</taxon>
        <taxon>Ecdysozoa</taxon>
        <taxon>Arthropoda</taxon>
        <taxon>Crustacea</taxon>
        <taxon>Multicrustacea</taxon>
        <taxon>Malacostraca</taxon>
        <taxon>Eumalacostraca</taxon>
        <taxon>Eucarida</taxon>
        <taxon>Decapoda</taxon>
        <taxon>Pleocyemata</taxon>
        <taxon>Brachyura</taxon>
        <taxon>Eubrachyura</taxon>
        <taxon>Portunoidea</taxon>
        <taxon>Portunidae</taxon>
        <taxon>Portuninae</taxon>
        <taxon>Portunus</taxon>
    </lineage>
</organism>
<comment type="caution">
    <text evidence="1">The sequence shown here is derived from an EMBL/GenBank/DDBJ whole genome shotgun (WGS) entry which is preliminary data.</text>
</comment>
<dbReference type="EMBL" id="VSRR010014480">
    <property type="protein sequence ID" value="MPC57067.1"/>
    <property type="molecule type" value="Genomic_DNA"/>
</dbReference>